<evidence type="ECO:0000313" key="2">
    <source>
        <dbReference type="Proteomes" id="UP000198968"/>
    </source>
</evidence>
<reference evidence="2" key="1">
    <citation type="submission" date="2016-10" db="EMBL/GenBank/DDBJ databases">
        <authorList>
            <person name="Varghese N."/>
            <person name="Submissions S."/>
        </authorList>
    </citation>
    <scope>NUCLEOTIDE SEQUENCE [LARGE SCALE GENOMIC DNA]</scope>
    <source>
        <strain evidence="2">OV426</strain>
    </source>
</reference>
<name>A0A1I4WH09_9GAMM</name>
<dbReference type="InterPro" id="IPR019671">
    <property type="entry name" value="DUF2526"/>
</dbReference>
<dbReference type="OrthoDB" id="6540008at2"/>
<protein>
    <submittedName>
        <fullName evidence="1">Uncharacterized protein</fullName>
    </submittedName>
</protein>
<dbReference type="EMBL" id="FOVG01000001">
    <property type="protein sequence ID" value="SFN13084.1"/>
    <property type="molecule type" value="Genomic_DNA"/>
</dbReference>
<dbReference type="RefSeq" id="WP_090958811.1">
    <property type="nucleotide sequence ID" value="NZ_FOVG01000001.1"/>
</dbReference>
<dbReference type="Pfam" id="PF10735">
    <property type="entry name" value="DUF2526"/>
    <property type="match status" value="1"/>
</dbReference>
<keyword evidence="2" id="KW-1185">Reference proteome</keyword>
<sequence length="77" mass="9211">MTHTDEVIEAVENALARNIIREMNILLYELSEDANLTREFRFEQQHRLRLAVFRHSTEKKELAEQRRKWLTQGGIIC</sequence>
<proteinExistence type="predicted"/>
<evidence type="ECO:0000313" key="1">
    <source>
        <dbReference type="EMBL" id="SFN13084.1"/>
    </source>
</evidence>
<gene>
    <name evidence="1" type="ORF">SAMN05428971_0170</name>
</gene>
<organism evidence="1 2">
    <name type="scientific">Candidatus Pantoea varia</name>
    <dbReference type="NCBI Taxonomy" id="1881036"/>
    <lineage>
        <taxon>Bacteria</taxon>
        <taxon>Pseudomonadati</taxon>
        <taxon>Pseudomonadota</taxon>
        <taxon>Gammaproteobacteria</taxon>
        <taxon>Enterobacterales</taxon>
        <taxon>Erwiniaceae</taxon>
        <taxon>Pantoea</taxon>
    </lineage>
</organism>
<dbReference type="Proteomes" id="UP000198968">
    <property type="component" value="Unassembled WGS sequence"/>
</dbReference>
<accession>A0A1I4WH09</accession>
<dbReference type="AlphaFoldDB" id="A0A1I4WH09"/>